<dbReference type="SUPFAM" id="SSF47203">
    <property type="entry name" value="Acyl-CoA dehydrogenase C-terminal domain-like"/>
    <property type="match status" value="1"/>
</dbReference>
<dbReference type="InterPro" id="IPR037069">
    <property type="entry name" value="AcylCoA_DH/ox_N_sf"/>
</dbReference>
<gene>
    <name evidence="11" type="primary">caiA_3</name>
    <name evidence="10" type="ORF">CRN84_04130</name>
    <name evidence="11" type="ORF">NCTC12282_01459</name>
</gene>
<dbReference type="STRING" id="1111728.GCA_000427805_04425"/>
<evidence type="ECO:0000256" key="2">
    <source>
        <dbReference type="ARBA" id="ARBA00009347"/>
    </source>
</evidence>
<organism evidence="10 12">
    <name type="scientific">Budvicia aquatica</name>
    <dbReference type="NCBI Taxonomy" id="82979"/>
    <lineage>
        <taxon>Bacteria</taxon>
        <taxon>Pseudomonadati</taxon>
        <taxon>Pseudomonadota</taxon>
        <taxon>Gammaproteobacteria</taxon>
        <taxon>Enterobacterales</taxon>
        <taxon>Budviciaceae</taxon>
        <taxon>Budvicia</taxon>
    </lineage>
</organism>
<reference evidence="10" key="1">
    <citation type="submission" date="2017-09" db="EMBL/GenBank/DDBJ databases">
        <title>FDA dAtabase for Regulatory Grade micrObial Sequences (FDA-ARGOS): Supporting development and validation of Infectious Disease Dx tests.</title>
        <authorList>
            <person name="Minogue T."/>
            <person name="Wolcott M."/>
            <person name="Wasieloski L."/>
            <person name="Aguilar W."/>
            <person name="Moore D."/>
            <person name="Tallon L.J."/>
            <person name="Sadzewicz L."/>
            <person name="Ott S."/>
            <person name="Zhao X."/>
            <person name="Nagaraj S."/>
            <person name="Vavikolanu K."/>
            <person name="Aluvathingal J."/>
            <person name="Nadendla S."/>
            <person name="Sichtig H."/>
        </authorList>
    </citation>
    <scope>NUCLEOTIDE SEQUENCE</scope>
    <source>
        <strain evidence="10">FDAARGOS_387</strain>
    </source>
</reference>
<dbReference type="InterPro" id="IPR009100">
    <property type="entry name" value="AcylCoA_DH/oxidase_NM_dom_sf"/>
</dbReference>
<dbReference type="Proteomes" id="UP000224974">
    <property type="component" value="Unassembled WGS sequence"/>
</dbReference>
<evidence type="ECO:0000256" key="4">
    <source>
        <dbReference type="ARBA" id="ARBA00022827"/>
    </source>
</evidence>
<dbReference type="PROSITE" id="PS00072">
    <property type="entry name" value="ACYL_COA_DH_1"/>
    <property type="match status" value="1"/>
</dbReference>
<comment type="cofactor">
    <cofactor evidence="1 6">
        <name>FAD</name>
        <dbReference type="ChEBI" id="CHEBI:57692"/>
    </cofactor>
</comment>
<sequence>MDFRKTDEQEMLLQSVAELVTRDFPDSYFKNCDAQHKYPIEFMRALCEAGFGLMGIPEEYGGTPVDNLTLIMFCEEIARLTGTSYLTSYLIYVDDVLSFGTEEQKRITMDLVAKGDPSLCLGISEPQAGSDNNAMTSTATRRNGKVYINGQKTFITNASFSPYMLCMTRDLDNPKPAKGVSMWFLPLNKKGVKIEPLDKIGWNMRPSCEVYLDDVELEESDLVGKENEGFFQLMKNFEIERLVMCAGSLGCAQAAFNDAINYANQRVQFGQKIGSFQMIQQKLVDMQIKLHNMRNLLYRCAWEKDNGISIQITSALAKRYCAQAGCEVVDDAMQILGSVGYTNDHRVSRMWRDLRVGRIGGGTDEIMVYIAARSMLKALNN</sequence>
<dbReference type="GO" id="GO:0003995">
    <property type="term" value="F:acyl-CoA dehydrogenase activity"/>
    <property type="evidence" value="ECO:0007669"/>
    <property type="project" value="InterPro"/>
</dbReference>
<keyword evidence="5 6" id="KW-0560">Oxidoreductase</keyword>
<dbReference type="Proteomes" id="UP000373449">
    <property type="component" value="Unassembled WGS sequence"/>
</dbReference>
<dbReference type="Pfam" id="PF02771">
    <property type="entry name" value="Acyl-CoA_dh_N"/>
    <property type="match status" value="1"/>
</dbReference>
<dbReference type="EMBL" id="CAADJA010000002">
    <property type="protein sequence ID" value="VFS46550.1"/>
    <property type="molecule type" value="Genomic_DNA"/>
</dbReference>
<dbReference type="Pfam" id="PF00441">
    <property type="entry name" value="Acyl-CoA_dh_1"/>
    <property type="match status" value="1"/>
</dbReference>
<name>A0A2C6DJR0_9GAMM</name>
<dbReference type="Gene3D" id="1.10.540.10">
    <property type="entry name" value="Acyl-CoA dehydrogenase/oxidase, N-terminal domain"/>
    <property type="match status" value="1"/>
</dbReference>
<dbReference type="EC" id="1.3.99.-" evidence="11"/>
<dbReference type="InterPro" id="IPR013786">
    <property type="entry name" value="AcylCoA_DH/ox_N"/>
</dbReference>
<feature type="domain" description="Acyl-CoA dehydrogenase/oxidase C-terminal" evidence="7">
    <location>
        <begin position="227"/>
        <end position="376"/>
    </location>
</feature>
<keyword evidence="4 6" id="KW-0274">FAD</keyword>
<evidence type="ECO:0000256" key="6">
    <source>
        <dbReference type="RuleBase" id="RU362125"/>
    </source>
</evidence>
<feature type="domain" description="Acyl-CoA dehydrogenase/oxidase N-terminal" evidence="9">
    <location>
        <begin position="6"/>
        <end position="115"/>
    </location>
</feature>
<comment type="similarity">
    <text evidence="2 6">Belongs to the acyl-CoA dehydrogenase family.</text>
</comment>
<dbReference type="InterPro" id="IPR046373">
    <property type="entry name" value="Acyl-CoA_Oxase/DH_mid-dom_sf"/>
</dbReference>
<dbReference type="FunFam" id="2.40.110.10:FF:000002">
    <property type="entry name" value="Acyl-CoA dehydrogenase fadE12"/>
    <property type="match status" value="1"/>
</dbReference>
<evidence type="ECO:0000256" key="3">
    <source>
        <dbReference type="ARBA" id="ARBA00022630"/>
    </source>
</evidence>
<dbReference type="GO" id="GO:0050660">
    <property type="term" value="F:flavin adenine dinucleotide binding"/>
    <property type="evidence" value="ECO:0007669"/>
    <property type="project" value="InterPro"/>
</dbReference>
<proteinExistence type="inferred from homology"/>
<dbReference type="SUPFAM" id="SSF56645">
    <property type="entry name" value="Acyl-CoA dehydrogenase NM domain-like"/>
    <property type="match status" value="1"/>
</dbReference>
<dbReference type="OrthoDB" id="9769473at2"/>
<dbReference type="FunFam" id="1.20.140.10:FF:000001">
    <property type="entry name" value="Acyl-CoA dehydrogenase"/>
    <property type="match status" value="1"/>
</dbReference>
<dbReference type="InterPro" id="IPR006091">
    <property type="entry name" value="Acyl-CoA_Oxase/DH_mid-dom"/>
</dbReference>
<feature type="domain" description="Acyl-CoA oxidase/dehydrogenase middle" evidence="8">
    <location>
        <begin position="120"/>
        <end position="215"/>
    </location>
</feature>
<dbReference type="PROSITE" id="PS00073">
    <property type="entry name" value="ACYL_COA_DH_2"/>
    <property type="match status" value="1"/>
</dbReference>
<dbReference type="PANTHER" id="PTHR43884:SF12">
    <property type="entry name" value="ISOVALERYL-COA DEHYDROGENASE, MITOCHONDRIAL-RELATED"/>
    <property type="match status" value="1"/>
</dbReference>
<dbReference type="Pfam" id="PF02770">
    <property type="entry name" value="Acyl-CoA_dh_M"/>
    <property type="match status" value="1"/>
</dbReference>
<dbReference type="InterPro" id="IPR036250">
    <property type="entry name" value="AcylCo_DH-like_C"/>
</dbReference>
<dbReference type="PANTHER" id="PTHR43884">
    <property type="entry name" value="ACYL-COA DEHYDROGENASE"/>
    <property type="match status" value="1"/>
</dbReference>
<evidence type="ECO:0000259" key="8">
    <source>
        <dbReference type="Pfam" id="PF02770"/>
    </source>
</evidence>
<evidence type="ECO:0000259" key="9">
    <source>
        <dbReference type="Pfam" id="PF02771"/>
    </source>
</evidence>
<evidence type="ECO:0000313" key="10">
    <source>
        <dbReference type="EMBL" id="PHI28572.1"/>
    </source>
</evidence>
<accession>A0A2C6DJR0</accession>
<keyword evidence="12" id="KW-1185">Reference proteome</keyword>
<dbReference type="Gene3D" id="2.40.110.10">
    <property type="entry name" value="Butyryl-CoA Dehydrogenase, subunit A, domain 2"/>
    <property type="match status" value="1"/>
</dbReference>
<evidence type="ECO:0000313" key="13">
    <source>
        <dbReference type="Proteomes" id="UP000373449"/>
    </source>
</evidence>
<reference evidence="12" key="2">
    <citation type="submission" date="2017-09" db="EMBL/GenBank/DDBJ databases">
        <title>FDA dAtabase for Regulatory Grade micrObial Sequences (FDA-ARGOS): Supporting development and validation of Infectious Disease Dx tests.</title>
        <authorList>
            <person name="Minogue T."/>
            <person name="Wolcott M."/>
            <person name="Wasieloski L."/>
            <person name="Aguilar W."/>
            <person name="Moore D."/>
            <person name="Tallon L."/>
            <person name="Sadzewicz L."/>
            <person name="Ott S."/>
            <person name="Zhao X."/>
            <person name="Nagaraj S."/>
            <person name="Vavikolanu K."/>
            <person name="Aluvathingal J."/>
            <person name="Nadendla S."/>
            <person name="Sichtig H."/>
        </authorList>
    </citation>
    <scope>NUCLEOTIDE SEQUENCE [LARGE SCALE GENOMIC DNA]</scope>
    <source>
        <strain evidence="12">FDAARGOS_387</strain>
    </source>
</reference>
<dbReference type="NCBIfam" id="NF008997">
    <property type="entry name" value="PRK12341.1"/>
    <property type="match status" value="1"/>
</dbReference>
<reference evidence="11 13" key="3">
    <citation type="submission" date="2019-03" db="EMBL/GenBank/DDBJ databases">
        <authorList>
            <consortium name="Pathogen Informatics"/>
        </authorList>
    </citation>
    <scope>NUCLEOTIDE SEQUENCE [LARGE SCALE GENOMIC DNA]</scope>
    <source>
        <strain evidence="11 13">NCTC12282</strain>
    </source>
</reference>
<evidence type="ECO:0000313" key="12">
    <source>
        <dbReference type="Proteomes" id="UP000224974"/>
    </source>
</evidence>
<dbReference type="InterPro" id="IPR006089">
    <property type="entry name" value="Acyl-CoA_DH_CS"/>
</dbReference>
<dbReference type="EMBL" id="PDDX01000001">
    <property type="protein sequence ID" value="PHI28572.1"/>
    <property type="molecule type" value="Genomic_DNA"/>
</dbReference>
<dbReference type="CDD" id="cd00567">
    <property type="entry name" value="ACAD"/>
    <property type="match status" value="1"/>
</dbReference>
<dbReference type="PIRSF" id="PIRSF016578">
    <property type="entry name" value="HsaA"/>
    <property type="match status" value="1"/>
</dbReference>
<dbReference type="Gene3D" id="1.20.140.10">
    <property type="entry name" value="Butyryl-CoA Dehydrogenase, subunit A, domain 3"/>
    <property type="match status" value="1"/>
</dbReference>
<dbReference type="InterPro" id="IPR009075">
    <property type="entry name" value="AcylCo_DH/oxidase_C"/>
</dbReference>
<evidence type="ECO:0000256" key="1">
    <source>
        <dbReference type="ARBA" id="ARBA00001974"/>
    </source>
</evidence>
<dbReference type="RefSeq" id="WP_029093720.1">
    <property type="nucleotide sequence ID" value="NZ_CAADJA010000002.1"/>
</dbReference>
<protein>
    <submittedName>
        <fullName evidence="10">Acyl-CoA dehydrogenase</fullName>
    </submittedName>
    <submittedName>
        <fullName evidence="11">Crotonobetainyl-CoA dehydrogenase</fullName>
        <ecNumber evidence="11">1.3.99.-</ecNumber>
    </submittedName>
</protein>
<evidence type="ECO:0000256" key="5">
    <source>
        <dbReference type="ARBA" id="ARBA00023002"/>
    </source>
</evidence>
<evidence type="ECO:0000313" key="11">
    <source>
        <dbReference type="EMBL" id="VFS46550.1"/>
    </source>
</evidence>
<evidence type="ECO:0000259" key="7">
    <source>
        <dbReference type="Pfam" id="PF00441"/>
    </source>
</evidence>
<dbReference type="AlphaFoldDB" id="A0A2C6DJR0"/>
<keyword evidence="3 6" id="KW-0285">Flavoprotein</keyword>